<name>A0A8X6M5Y0_NEPPI</name>
<keyword evidence="1" id="KW-0812">Transmembrane</keyword>
<feature type="transmembrane region" description="Helical" evidence="1">
    <location>
        <begin position="54"/>
        <end position="72"/>
    </location>
</feature>
<keyword evidence="1" id="KW-0472">Membrane</keyword>
<gene>
    <name evidence="3" type="ORF">NPIL_131951</name>
    <name evidence="2" type="ORF">NPIL_293331</name>
</gene>
<keyword evidence="1" id="KW-1133">Transmembrane helix</keyword>
<evidence type="ECO:0000313" key="4">
    <source>
        <dbReference type="Proteomes" id="UP000887013"/>
    </source>
</evidence>
<accession>A0A8X6M5Y0</accession>
<sequence>MDMFSSAFSRMFHSLVAELNGKSQNSESQSNEKNEHVFPSPNFRTFLMRTSGDRLGAILFIFFPTGTLIGIMTNDNAIHAINGRDVIMVNGHHCYTNSCFNDELKNSYKILIHKIPLS</sequence>
<protein>
    <submittedName>
        <fullName evidence="2">Uncharacterized protein</fullName>
    </submittedName>
</protein>
<proteinExistence type="predicted"/>
<comment type="caution">
    <text evidence="2">The sequence shown here is derived from an EMBL/GenBank/DDBJ whole genome shotgun (WGS) entry which is preliminary data.</text>
</comment>
<evidence type="ECO:0000313" key="2">
    <source>
        <dbReference type="EMBL" id="GFS30424.1"/>
    </source>
</evidence>
<organism evidence="2 4">
    <name type="scientific">Nephila pilipes</name>
    <name type="common">Giant wood spider</name>
    <name type="synonym">Nephila maculata</name>
    <dbReference type="NCBI Taxonomy" id="299642"/>
    <lineage>
        <taxon>Eukaryota</taxon>
        <taxon>Metazoa</taxon>
        <taxon>Ecdysozoa</taxon>
        <taxon>Arthropoda</taxon>
        <taxon>Chelicerata</taxon>
        <taxon>Arachnida</taxon>
        <taxon>Araneae</taxon>
        <taxon>Araneomorphae</taxon>
        <taxon>Entelegynae</taxon>
        <taxon>Araneoidea</taxon>
        <taxon>Nephilidae</taxon>
        <taxon>Nephila</taxon>
    </lineage>
</organism>
<dbReference type="EMBL" id="BMAW01014226">
    <property type="protein sequence ID" value="GFT38007.1"/>
    <property type="molecule type" value="Genomic_DNA"/>
</dbReference>
<reference evidence="2" key="1">
    <citation type="submission" date="2020-08" db="EMBL/GenBank/DDBJ databases">
        <title>Multicomponent nature underlies the extraordinary mechanical properties of spider dragline silk.</title>
        <authorList>
            <person name="Kono N."/>
            <person name="Nakamura H."/>
            <person name="Mori M."/>
            <person name="Yoshida Y."/>
            <person name="Ohtoshi R."/>
            <person name="Malay A.D."/>
            <person name="Moran D.A.P."/>
            <person name="Tomita M."/>
            <person name="Numata K."/>
            <person name="Arakawa K."/>
        </authorList>
    </citation>
    <scope>NUCLEOTIDE SEQUENCE</scope>
</reference>
<dbReference type="Proteomes" id="UP000887013">
    <property type="component" value="Unassembled WGS sequence"/>
</dbReference>
<dbReference type="AlphaFoldDB" id="A0A8X6M5Y0"/>
<dbReference type="EMBL" id="BMAW01041716">
    <property type="protein sequence ID" value="GFS30424.1"/>
    <property type="molecule type" value="Genomic_DNA"/>
</dbReference>
<evidence type="ECO:0000256" key="1">
    <source>
        <dbReference type="SAM" id="Phobius"/>
    </source>
</evidence>
<evidence type="ECO:0000313" key="3">
    <source>
        <dbReference type="EMBL" id="GFT38007.1"/>
    </source>
</evidence>
<keyword evidence="4" id="KW-1185">Reference proteome</keyword>